<gene>
    <name evidence="1" type="ORF">L915_02915</name>
    <name evidence="2" type="ORF">L917_02914</name>
</gene>
<dbReference type="Gene3D" id="1.25.40.20">
    <property type="entry name" value="Ankyrin repeat-containing domain"/>
    <property type="match status" value="3"/>
</dbReference>
<dbReference type="PANTHER" id="PTHR46586">
    <property type="entry name" value="ANKYRIN REPEAT-CONTAINING PROTEIN"/>
    <property type="match status" value="1"/>
</dbReference>
<reference evidence="2" key="1">
    <citation type="submission" date="2013-11" db="EMBL/GenBank/DDBJ databases">
        <title>The Genome Sequence of Phytophthora parasitica CHvinca01.</title>
        <authorList>
            <consortium name="The Broad Institute Genomics Platform"/>
            <person name="Russ C."/>
            <person name="Tyler B."/>
            <person name="Panabieres F."/>
            <person name="Shan W."/>
            <person name="Tripathy S."/>
            <person name="Grunwald N."/>
            <person name="Machado M."/>
            <person name="Johnson C.S."/>
            <person name="Arredondo F."/>
            <person name="Hong C."/>
            <person name="Coffey M."/>
            <person name="Young S.K."/>
            <person name="Zeng Q."/>
            <person name="Gargeya S."/>
            <person name="Fitzgerald M."/>
            <person name="Abouelleil A."/>
            <person name="Alvarado L."/>
            <person name="Chapman S.B."/>
            <person name="Gainer-Dewar J."/>
            <person name="Goldberg J."/>
            <person name="Griggs A."/>
            <person name="Gujja S."/>
            <person name="Hansen M."/>
            <person name="Howarth C."/>
            <person name="Imamovic A."/>
            <person name="Ireland A."/>
            <person name="Larimer J."/>
            <person name="McCowan C."/>
            <person name="Murphy C."/>
            <person name="Pearson M."/>
            <person name="Poon T.W."/>
            <person name="Priest M."/>
            <person name="Roberts A."/>
            <person name="Saif S."/>
            <person name="Shea T."/>
            <person name="Sykes S."/>
            <person name="Wortman J."/>
            <person name="Nusbaum C."/>
            <person name="Birren B."/>
        </authorList>
    </citation>
    <scope>NUCLEOTIDE SEQUENCE [LARGE SCALE GENOMIC DNA]</scope>
    <source>
        <strain evidence="2">CHvinca01</strain>
    </source>
</reference>
<dbReference type="EMBL" id="KI684770">
    <property type="protein sequence ID" value="ETK93962.1"/>
    <property type="molecule type" value="Genomic_DNA"/>
</dbReference>
<reference evidence="1" key="2">
    <citation type="submission" date="2013-11" db="EMBL/GenBank/DDBJ databases">
        <title>The Genome Sequence of Phytophthora parasitica CJ02B3.</title>
        <authorList>
            <consortium name="The Broad Institute Genomics Platform"/>
            <person name="Russ C."/>
            <person name="Tyler B."/>
            <person name="Panabieres F."/>
            <person name="Shan W."/>
            <person name="Tripathy S."/>
            <person name="Grunwald N."/>
            <person name="Machado M."/>
            <person name="Johnson C.S."/>
            <person name="Arredondo F."/>
            <person name="Hong C."/>
            <person name="Coffey M."/>
            <person name="Young S.K."/>
            <person name="Zeng Q."/>
            <person name="Gargeya S."/>
            <person name="Fitzgerald M."/>
            <person name="Abouelleil A."/>
            <person name="Alvarado L."/>
            <person name="Chapman S.B."/>
            <person name="Gainer-Dewar J."/>
            <person name="Goldberg J."/>
            <person name="Griggs A."/>
            <person name="Gujja S."/>
            <person name="Hansen M."/>
            <person name="Howarth C."/>
            <person name="Imamovic A."/>
            <person name="Ireland A."/>
            <person name="Larimer J."/>
            <person name="McCowan C."/>
            <person name="Murphy C."/>
            <person name="Pearson M."/>
            <person name="Poon T.W."/>
            <person name="Priest M."/>
            <person name="Roberts A."/>
            <person name="Saif S."/>
            <person name="Shea T."/>
            <person name="Sykes S."/>
            <person name="Wortman J."/>
            <person name="Nusbaum C."/>
            <person name="Birren B."/>
        </authorList>
    </citation>
    <scope>NUCLEOTIDE SEQUENCE [LARGE SCALE GENOMIC DNA]</scope>
    <source>
        <strain evidence="1">CJ02B3</strain>
    </source>
</reference>
<dbReference type="VEuPathDB" id="FungiDB:PPTG_07706"/>
<dbReference type="Pfam" id="PF13637">
    <property type="entry name" value="Ank_4"/>
    <property type="match status" value="2"/>
</dbReference>
<dbReference type="InterPro" id="IPR002110">
    <property type="entry name" value="Ankyrin_rpt"/>
</dbReference>
<name>W2LUH3_PHYNI</name>
<evidence type="ECO:0000313" key="2">
    <source>
        <dbReference type="EMBL" id="ETM00355.1"/>
    </source>
</evidence>
<dbReference type="InterPro" id="IPR052050">
    <property type="entry name" value="SecEffector_AnkRepeat"/>
</dbReference>
<dbReference type="OrthoDB" id="116689at2759"/>
<evidence type="ECO:0000313" key="1">
    <source>
        <dbReference type="EMBL" id="ETK93962.1"/>
    </source>
</evidence>
<dbReference type="SUPFAM" id="SSF48403">
    <property type="entry name" value="Ankyrin repeat"/>
    <property type="match status" value="1"/>
</dbReference>
<dbReference type="Proteomes" id="UP000054423">
    <property type="component" value="Unassembled WGS sequence"/>
</dbReference>
<dbReference type="Proteomes" id="UP000053236">
    <property type="component" value="Unassembled WGS sequence"/>
</dbReference>
<dbReference type="Pfam" id="PF12796">
    <property type="entry name" value="Ank_2"/>
    <property type="match status" value="1"/>
</dbReference>
<dbReference type="InterPro" id="IPR036770">
    <property type="entry name" value="Ankyrin_rpt-contain_sf"/>
</dbReference>
<proteinExistence type="predicted"/>
<dbReference type="PANTHER" id="PTHR46586:SF3">
    <property type="entry name" value="ANKYRIN REPEAT-CONTAINING PROTEIN"/>
    <property type="match status" value="1"/>
</dbReference>
<accession>W2LUH3</accession>
<protein>
    <submittedName>
        <fullName evidence="2">Uncharacterized protein</fullName>
    </submittedName>
</protein>
<dbReference type="AlphaFoldDB" id="W2LUH3"/>
<sequence>ISIKNENSSSGYPESFQQSNENKIMETCALDPSLILTGVTVVCRSYPLIEVLSHVVLNLDAYLDPSTTWTIPDACRFDSLRLLDRIAVRIDTNEKNLNKEGNLQREFQISVLRAMQLGYVEVVQWLVRRYPEGQVPSNAVAEAAKNGHLLVLQWLFNHHDYVYWGGDEMYYAVANNHLDVAMFLHEHTAPPPDDMFLIDEAARHGDLEMMQWLHSERGDHLTYEGVMRAVDHGFLDAVKWMMDTFPDSVVIKDIRMDNAAANGHLEMIKWLHQHQAWCTKQAMNRAAGNGHLEIVQFLNEHRSEGCTTDAMDLAASNGHLDMVKWLHENRPEGCTPFAMDSAAKNGLFAVLRWLHNNRSEGCSAHAMDNAASAGRLDIVRWLHEHYAEGCTRAAMTDAVANGHLDVARWLQRAFPDKFGV</sequence>
<dbReference type="EMBL" id="KI678079">
    <property type="protein sequence ID" value="ETM00355.1"/>
    <property type="molecule type" value="Genomic_DNA"/>
</dbReference>
<dbReference type="VEuPathDB" id="FungiDB:PPTG_12238"/>
<feature type="non-terminal residue" evidence="2">
    <location>
        <position position="1"/>
    </location>
</feature>
<dbReference type="SMART" id="SM00248">
    <property type="entry name" value="ANK"/>
    <property type="match status" value="4"/>
</dbReference>
<organism evidence="2">
    <name type="scientific">Phytophthora nicotianae</name>
    <name type="common">Potato buckeye rot agent</name>
    <name type="synonym">Phytophthora parasitica</name>
    <dbReference type="NCBI Taxonomy" id="4792"/>
    <lineage>
        <taxon>Eukaryota</taxon>
        <taxon>Sar</taxon>
        <taxon>Stramenopiles</taxon>
        <taxon>Oomycota</taxon>
        <taxon>Peronosporomycetes</taxon>
        <taxon>Peronosporales</taxon>
        <taxon>Peronosporaceae</taxon>
        <taxon>Phytophthora</taxon>
    </lineage>
</organism>